<dbReference type="PANTHER" id="PTHR11081:SF32">
    <property type="entry name" value="POST-TRANSCRIPTIONAL REGULATOR MKT1"/>
    <property type="match status" value="1"/>
</dbReference>
<dbReference type="Pfam" id="PF12246">
    <property type="entry name" value="MKT1_C"/>
    <property type="match status" value="1"/>
</dbReference>
<dbReference type="OrthoDB" id="17262at2759"/>
<proteinExistence type="inferred from homology"/>
<dbReference type="AlphaFoldDB" id="A0A4P9XTP6"/>
<feature type="domain" description="XPG N-terminal" evidence="3">
    <location>
        <begin position="1"/>
        <end position="93"/>
    </location>
</feature>
<evidence type="ECO:0000313" key="6">
    <source>
        <dbReference type="EMBL" id="RKP09555.1"/>
    </source>
</evidence>
<dbReference type="Proteomes" id="UP000271241">
    <property type="component" value="Unassembled WGS sequence"/>
</dbReference>
<dbReference type="GO" id="GO:0004518">
    <property type="term" value="F:nuclease activity"/>
    <property type="evidence" value="ECO:0007669"/>
    <property type="project" value="InterPro"/>
</dbReference>
<comment type="similarity">
    <text evidence="2">Belongs to the XPG/RAD2 endonuclease family.</text>
</comment>
<dbReference type="SUPFAM" id="SSF88723">
    <property type="entry name" value="PIN domain-like"/>
    <property type="match status" value="1"/>
</dbReference>
<evidence type="ECO:0000259" key="4">
    <source>
        <dbReference type="Pfam" id="PF12246"/>
    </source>
</evidence>
<keyword evidence="1" id="KW-0810">Translation regulation</keyword>
<dbReference type="InterPro" id="IPR006084">
    <property type="entry name" value="XPG/Rad2"/>
</dbReference>
<dbReference type="GO" id="GO:0006417">
    <property type="term" value="P:regulation of translation"/>
    <property type="evidence" value="ECO:0007669"/>
    <property type="project" value="UniProtKB-KW"/>
</dbReference>
<dbReference type="Pfam" id="PF00752">
    <property type="entry name" value="XPG_N"/>
    <property type="match status" value="1"/>
</dbReference>
<protein>
    <submittedName>
        <fullName evidence="6">Temperature dependent protein affecting M2 dsRNA replication-domain-containing protein</fullName>
    </submittedName>
</protein>
<feature type="domain" description="Post-transcriptional regulator MKT1 C-terminal" evidence="4">
    <location>
        <begin position="473"/>
        <end position="703"/>
    </location>
</feature>
<dbReference type="InterPro" id="IPR037314">
    <property type="entry name" value="MKT1_H3TH"/>
</dbReference>
<evidence type="ECO:0000256" key="2">
    <source>
        <dbReference type="ARBA" id="ARBA00024023"/>
    </source>
</evidence>
<dbReference type="GO" id="GO:0003730">
    <property type="term" value="F:mRNA 3'-UTR binding"/>
    <property type="evidence" value="ECO:0007669"/>
    <property type="project" value="TreeGrafter"/>
</dbReference>
<dbReference type="InterPro" id="IPR022039">
    <property type="entry name" value="MKT1_C"/>
</dbReference>
<dbReference type="Gene3D" id="3.40.50.1010">
    <property type="entry name" value="5'-nuclease"/>
    <property type="match status" value="1"/>
</dbReference>
<dbReference type="Pfam" id="PF12247">
    <property type="entry name" value="MKT1_N"/>
    <property type="match status" value="1"/>
</dbReference>
<keyword evidence="7" id="KW-1185">Reference proteome</keyword>
<organism evidence="6 7">
    <name type="scientific">Thamnocephalis sphaerospora</name>
    <dbReference type="NCBI Taxonomy" id="78915"/>
    <lineage>
        <taxon>Eukaryota</taxon>
        <taxon>Fungi</taxon>
        <taxon>Fungi incertae sedis</taxon>
        <taxon>Zoopagomycota</taxon>
        <taxon>Zoopagomycotina</taxon>
        <taxon>Zoopagomycetes</taxon>
        <taxon>Zoopagales</taxon>
        <taxon>Sigmoideomycetaceae</taxon>
        <taxon>Thamnocephalis</taxon>
    </lineage>
</organism>
<dbReference type="PRINTS" id="PR00853">
    <property type="entry name" value="XPGRADSUPER"/>
</dbReference>
<dbReference type="InterPro" id="IPR029060">
    <property type="entry name" value="PIN-like_dom_sf"/>
</dbReference>
<name>A0A4P9XTP6_9FUNG</name>
<evidence type="ECO:0000259" key="5">
    <source>
        <dbReference type="Pfam" id="PF12247"/>
    </source>
</evidence>
<dbReference type="PANTHER" id="PTHR11081">
    <property type="entry name" value="FLAP ENDONUCLEASE FAMILY MEMBER"/>
    <property type="match status" value="1"/>
</dbReference>
<gene>
    <name evidence="6" type="ORF">THASP1DRAFT_28657</name>
</gene>
<dbReference type="InterPro" id="IPR022040">
    <property type="entry name" value="MKT1_N"/>
</dbReference>
<dbReference type="STRING" id="78915.A0A4P9XTP6"/>
<dbReference type="EMBL" id="KZ992505">
    <property type="protein sequence ID" value="RKP09555.1"/>
    <property type="molecule type" value="Genomic_DNA"/>
</dbReference>
<evidence type="ECO:0000259" key="3">
    <source>
        <dbReference type="Pfam" id="PF00752"/>
    </source>
</evidence>
<dbReference type="CDD" id="cd09902">
    <property type="entry name" value="H3TH_MKT1"/>
    <property type="match status" value="1"/>
</dbReference>
<feature type="domain" description="Post-transcriptional regulator MKT1 N-terminal" evidence="5">
    <location>
        <begin position="304"/>
        <end position="389"/>
    </location>
</feature>
<reference evidence="7" key="1">
    <citation type="journal article" date="2018" name="Nat. Microbiol.">
        <title>Leveraging single-cell genomics to expand the fungal tree of life.</title>
        <authorList>
            <person name="Ahrendt S.R."/>
            <person name="Quandt C.A."/>
            <person name="Ciobanu D."/>
            <person name="Clum A."/>
            <person name="Salamov A."/>
            <person name="Andreopoulos B."/>
            <person name="Cheng J.F."/>
            <person name="Woyke T."/>
            <person name="Pelin A."/>
            <person name="Henrissat B."/>
            <person name="Reynolds N.K."/>
            <person name="Benny G.L."/>
            <person name="Smith M.E."/>
            <person name="James T.Y."/>
            <person name="Grigoriev I.V."/>
        </authorList>
    </citation>
    <scope>NUCLEOTIDE SEQUENCE [LARGE SCALE GENOMIC DNA]</scope>
    <source>
        <strain evidence="7">RSA 1356</strain>
    </source>
</reference>
<dbReference type="InterPro" id="IPR006085">
    <property type="entry name" value="XPG_DNA_repair_N"/>
</dbReference>
<accession>A0A4P9XTP6</accession>
<dbReference type="CDD" id="cd09858">
    <property type="entry name" value="PIN_MKT1"/>
    <property type="match status" value="1"/>
</dbReference>
<evidence type="ECO:0000313" key="7">
    <source>
        <dbReference type="Proteomes" id="UP000271241"/>
    </source>
</evidence>
<sequence length="707" mass="79920">MPVRRLDDFLADRRLVQTSPLQLLRDTRLGIDGNSWLRRVLQNAAKEPAAVAMGGCPNGLRAAIERELGLFRNYSIYPFFVFHGITIPRKERAFSTEDMRPVKRASAWDAYENGRVEYAYRLWGASGGIAPVELVNMAIKVLHDNDIEFMRAPYSSWAQLVYLERHPEQPIHAILGPNELLMFDVDHIVSSVELDKGTFSWVSKRNILQELQLTDDQFLDACILAGYDYCSTFPVFTADTINFNFNLVYDMLRQYRTGYNTVMFFAGHPEVIKSRYEEVYCRVRSAMRHHLVLADDGIVRPLVMDQFMGPRLPDEVYLYITQGLMAPQIFSTLVSGQLVEQAPLCNGETTEYREFLGKLAPLRAHTMALATSHLHEFYRSRKLVSTAWFEPTLDHPLACTKEQEMAWSHWFAPRAFIEEAMRKQQIETPSFMFCLKALSPASQAAKTIGQRPKKEAGPMATKNEIIADVLFHTLEHREFLTVKHTQNIYGRALLQAMSLSPKQDGVALEHQSELFLAMELLRSGVLHGNAYSKSYGSISSTGSDVEKRHVLLIARTLTLVQLVHRPVPWAGPLSRELLVFNSFSKVLGRSLRMLCEALLLRAFMSGHLPFGADANTGLGILAKTYLEQVLIKTSAGKDAAAVGADALRSVEETCTGCDNVKMELQRGLRFWDQVVAAVKILKTESAVADDLYHQFIKADQWLASYRV</sequence>
<evidence type="ECO:0000256" key="1">
    <source>
        <dbReference type="ARBA" id="ARBA00022845"/>
    </source>
</evidence>